<accession>A0A8J5QIU4</accession>
<dbReference type="InterPro" id="IPR004165">
    <property type="entry name" value="CoA_trans_fam_I"/>
</dbReference>
<dbReference type="FunFam" id="3.40.1080.10:FF:000001">
    <property type="entry name" value="Succinyl-coa:3-ketoacid-coenzyme a transferase subunit b"/>
    <property type="match status" value="1"/>
</dbReference>
<dbReference type="InterPro" id="IPR004164">
    <property type="entry name" value="CoA_transf_AS"/>
</dbReference>
<comment type="catalytic activity">
    <reaction evidence="2">
        <text>a 3-oxo acid + succinyl-CoA = a 3-oxoacyl-CoA + succinate</text>
        <dbReference type="Rhea" id="RHEA:24564"/>
        <dbReference type="ChEBI" id="CHEBI:30031"/>
        <dbReference type="ChEBI" id="CHEBI:35973"/>
        <dbReference type="ChEBI" id="CHEBI:57292"/>
        <dbReference type="ChEBI" id="CHEBI:90726"/>
        <dbReference type="EC" id="2.8.3.5"/>
    </reaction>
</comment>
<evidence type="ECO:0000256" key="1">
    <source>
        <dbReference type="ARBA" id="ARBA00022679"/>
    </source>
</evidence>
<dbReference type="RefSeq" id="XP_049263096.1">
    <property type="nucleotide sequence ID" value="XM_049407509.1"/>
</dbReference>
<dbReference type="SMART" id="SM00882">
    <property type="entry name" value="CoA_trans"/>
    <property type="match status" value="2"/>
</dbReference>
<organism evidence="3 4">
    <name type="scientific">[Candida] subhashii</name>
    <dbReference type="NCBI Taxonomy" id="561895"/>
    <lineage>
        <taxon>Eukaryota</taxon>
        <taxon>Fungi</taxon>
        <taxon>Dikarya</taxon>
        <taxon>Ascomycota</taxon>
        <taxon>Saccharomycotina</taxon>
        <taxon>Pichiomycetes</taxon>
        <taxon>Debaryomycetaceae</taxon>
        <taxon>Spathaspora</taxon>
    </lineage>
</organism>
<comment type="caution">
    <text evidence="3">The sequence shown here is derived from an EMBL/GenBank/DDBJ whole genome shotgun (WGS) entry which is preliminary data.</text>
</comment>
<comment type="similarity">
    <text evidence="2">Belongs to the 3-oxoacid CoA-transferase family.</text>
</comment>
<comment type="function">
    <text evidence="2">Key enzyme for ketone body catabolism. Transfers the CoA moiety from succinate to acetoacetate. Formation of the enzyme-CoA intermediate proceeds via an unstable anhydride species formed between the carboxylate groups of the enzyme and substrate.</text>
</comment>
<proteinExistence type="inferred from homology"/>
<dbReference type="GO" id="GO:0008260">
    <property type="term" value="F:succinyl-CoA:3-oxo-acid CoA-transferase activity"/>
    <property type="evidence" value="ECO:0007669"/>
    <property type="project" value="TreeGrafter"/>
</dbReference>
<sequence>MLSRITRTQQPTTRLLVLRFLSTTSPKSKVVQTTDEALEGIQSNITLLSGGFGLSGVPDTVINALVQKPHIKNITAVSNNAGLDGRGLSQLLVTGQITKMISSYIGGNRTFEKLYLTGQIDLELTPQGNLAERVRAGAAGIPAFYSPAGAGTWLEEGKLPVRYDSTGEKVLKASEPREVREFGGRRFLLEPAINGDVALVKAYKADTLGNCWFRGAARNFNSVMGRNAKLTIVEAEHIVQPGEIAPEDVHLPSIYVDRVIQSTTPKDIEIFKYSEEPSQESSSAAEQSEADLKRAKIVKRAAQEFTDGSFANLGIGMPTLAPNYLPENINVTLQSENGILGLGPYPTKGQEDPDMINAGKETVTLAPGASLFGSEESFAMIRGGKIDLTILGGLQVSAKGDLANWGLPGRVKGMGGAMDLVSNPAATRVVVVMEHVDKKGRPKILDECKFPLTGKRCVSRIITDLAVFDVIDEKLILIEIDPASSVEEVTAKTGAKFEISPDLKKIEI</sequence>
<evidence type="ECO:0000313" key="4">
    <source>
        <dbReference type="Proteomes" id="UP000694255"/>
    </source>
</evidence>
<comment type="pathway">
    <text evidence="2">Ketone metabolism; succinyl-CoA degradation; acetoacetyl-CoA from succinyl-CoA: step 1/1.</text>
</comment>
<dbReference type="InterPro" id="IPR012791">
    <property type="entry name" value="3-oxoacid_CoA-transf_B"/>
</dbReference>
<keyword evidence="4" id="KW-1185">Reference proteome</keyword>
<dbReference type="PANTHER" id="PTHR13707">
    <property type="entry name" value="KETOACID-COENZYME A TRANSFERASE"/>
    <property type="match status" value="1"/>
</dbReference>
<evidence type="ECO:0000313" key="3">
    <source>
        <dbReference type="EMBL" id="KAG7662863.1"/>
    </source>
</evidence>
<dbReference type="PIRSF" id="PIRSF000858">
    <property type="entry name" value="SCOT-t"/>
    <property type="match status" value="1"/>
</dbReference>
<dbReference type="OrthoDB" id="1933379at2759"/>
<dbReference type="PANTHER" id="PTHR13707:SF23">
    <property type="entry name" value="SUCCINYL-COA:3-KETOACID-COENZYME A TRANSFERASE"/>
    <property type="match status" value="1"/>
</dbReference>
<dbReference type="NCBIfam" id="TIGR02428">
    <property type="entry name" value="pcaJ_scoB_fam"/>
    <property type="match status" value="1"/>
</dbReference>
<dbReference type="Proteomes" id="UP000694255">
    <property type="component" value="Unassembled WGS sequence"/>
</dbReference>
<dbReference type="AlphaFoldDB" id="A0A8J5QIU4"/>
<dbReference type="EC" id="2.8.3.5" evidence="2"/>
<dbReference type="Pfam" id="PF01144">
    <property type="entry name" value="CoA_trans"/>
    <property type="match status" value="2"/>
</dbReference>
<reference evidence="3 4" key="1">
    <citation type="journal article" date="2021" name="DNA Res.">
        <title>Genome analysis of Candida subhashii reveals its hybrid nature and dual mitochondrial genome conformations.</title>
        <authorList>
            <person name="Mixao V."/>
            <person name="Hegedusova E."/>
            <person name="Saus E."/>
            <person name="Pryszcz L.P."/>
            <person name="Cillingova A."/>
            <person name="Nosek J."/>
            <person name="Gabaldon T."/>
        </authorList>
    </citation>
    <scope>NUCLEOTIDE SEQUENCE [LARGE SCALE GENOMIC DNA]</scope>
    <source>
        <strain evidence="3 4">CBS 10753</strain>
    </source>
</reference>
<name>A0A8J5QIU4_9ASCO</name>
<protein>
    <recommendedName>
        <fullName evidence="2">Succinyl-CoA:3-ketoacid-coenzyme A transferase</fullName>
        <ecNumber evidence="2">2.8.3.5</ecNumber>
    </recommendedName>
</protein>
<keyword evidence="1 2" id="KW-0808">Transferase</keyword>
<dbReference type="PROSITE" id="PS01274">
    <property type="entry name" value="COA_TRANSF_2"/>
    <property type="match status" value="1"/>
</dbReference>
<dbReference type="InterPro" id="IPR014388">
    <property type="entry name" value="3-oxoacid_CoA-transferase"/>
</dbReference>
<evidence type="ECO:0000256" key="2">
    <source>
        <dbReference type="PIRNR" id="PIRNR000858"/>
    </source>
</evidence>
<gene>
    <name evidence="3" type="ORF">J8A68_003633</name>
</gene>
<dbReference type="GeneID" id="73470433"/>
<keyword evidence="2" id="KW-0496">Mitochondrion</keyword>
<dbReference type="EMBL" id="JAGSYN010000160">
    <property type="protein sequence ID" value="KAG7662863.1"/>
    <property type="molecule type" value="Genomic_DNA"/>
</dbReference>